<protein>
    <submittedName>
        <fullName evidence="2">Uncharacterized protein</fullName>
    </submittedName>
</protein>
<dbReference type="AlphaFoldDB" id="A0A382S5Z8"/>
<name>A0A382S5Z8_9ZZZZ</name>
<evidence type="ECO:0000313" key="2">
    <source>
        <dbReference type="EMBL" id="SVD04657.1"/>
    </source>
</evidence>
<sequence length="25" mass="2613">MTAGALPKGYEKSDVSSPQTTSQTK</sequence>
<feature type="region of interest" description="Disordered" evidence="1">
    <location>
        <begin position="1"/>
        <end position="25"/>
    </location>
</feature>
<reference evidence="2" key="1">
    <citation type="submission" date="2018-05" db="EMBL/GenBank/DDBJ databases">
        <authorList>
            <person name="Lanie J.A."/>
            <person name="Ng W.-L."/>
            <person name="Kazmierczak K.M."/>
            <person name="Andrzejewski T.M."/>
            <person name="Davidsen T.M."/>
            <person name="Wayne K.J."/>
            <person name="Tettelin H."/>
            <person name="Glass J.I."/>
            <person name="Rusch D."/>
            <person name="Podicherti R."/>
            <person name="Tsui H.-C.T."/>
            <person name="Winkler M.E."/>
        </authorList>
    </citation>
    <scope>NUCLEOTIDE SEQUENCE</scope>
</reference>
<proteinExistence type="predicted"/>
<dbReference type="EMBL" id="UINC01126281">
    <property type="protein sequence ID" value="SVD04657.1"/>
    <property type="molecule type" value="Genomic_DNA"/>
</dbReference>
<feature type="non-terminal residue" evidence="2">
    <location>
        <position position="25"/>
    </location>
</feature>
<organism evidence="2">
    <name type="scientific">marine metagenome</name>
    <dbReference type="NCBI Taxonomy" id="408172"/>
    <lineage>
        <taxon>unclassified sequences</taxon>
        <taxon>metagenomes</taxon>
        <taxon>ecological metagenomes</taxon>
    </lineage>
</organism>
<accession>A0A382S5Z8</accession>
<feature type="compositionally biased region" description="Polar residues" evidence="1">
    <location>
        <begin position="15"/>
        <end position="25"/>
    </location>
</feature>
<evidence type="ECO:0000256" key="1">
    <source>
        <dbReference type="SAM" id="MobiDB-lite"/>
    </source>
</evidence>
<gene>
    <name evidence="2" type="ORF">METZ01_LOCUS357511</name>
</gene>